<gene>
    <name evidence="2" type="ORF">GCM10009093_18360</name>
</gene>
<evidence type="ECO:0000256" key="1">
    <source>
        <dbReference type="SAM" id="Phobius"/>
    </source>
</evidence>
<reference evidence="3" key="1">
    <citation type="journal article" date="2019" name="Int. J. Syst. Evol. Microbiol.">
        <title>The Global Catalogue of Microorganisms (GCM) 10K type strain sequencing project: providing services to taxonomists for standard genome sequencing and annotation.</title>
        <authorList>
            <consortium name="The Broad Institute Genomics Platform"/>
            <consortium name="The Broad Institute Genome Sequencing Center for Infectious Disease"/>
            <person name="Wu L."/>
            <person name="Ma J."/>
        </authorList>
    </citation>
    <scope>NUCLEOTIDE SEQUENCE [LARGE SCALE GENOMIC DNA]</scope>
    <source>
        <strain evidence="3">JCM 13476</strain>
    </source>
</reference>
<organism evidence="2 3">
    <name type="scientific">Brevundimonas terrae</name>
    <dbReference type="NCBI Taxonomy" id="363631"/>
    <lineage>
        <taxon>Bacteria</taxon>
        <taxon>Pseudomonadati</taxon>
        <taxon>Pseudomonadota</taxon>
        <taxon>Alphaproteobacteria</taxon>
        <taxon>Caulobacterales</taxon>
        <taxon>Caulobacteraceae</taxon>
        <taxon>Brevundimonas</taxon>
    </lineage>
</organism>
<keyword evidence="1" id="KW-0812">Transmembrane</keyword>
<dbReference type="Proteomes" id="UP001500791">
    <property type="component" value="Unassembled WGS sequence"/>
</dbReference>
<proteinExistence type="predicted"/>
<evidence type="ECO:0000313" key="2">
    <source>
        <dbReference type="EMBL" id="GAA0392102.1"/>
    </source>
</evidence>
<feature type="transmembrane region" description="Helical" evidence="1">
    <location>
        <begin position="6"/>
        <end position="29"/>
    </location>
</feature>
<dbReference type="RefSeq" id="WP_167177017.1">
    <property type="nucleotide sequence ID" value="NZ_BAAAEJ010000007.1"/>
</dbReference>
<dbReference type="EMBL" id="BAAAEJ010000007">
    <property type="protein sequence ID" value="GAA0392102.1"/>
    <property type="molecule type" value="Genomic_DNA"/>
</dbReference>
<keyword evidence="1" id="KW-1133">Transmembrane helix</keyword>
<accession>A0ABP3I661</accession>
<sequence>MEETFRAILLVALIAAFATTTFLFLSWWMESERRLRRAMKSALSGGSDMHAVAPSEGKAAGLDLENKQLAVLWDRGSIGLVFDFEEIEGAEVIVDGHVVGRVRRHLGRKDLEVLVEDAESVILRLMFRDTHCPEFEVSLWRANWSAPLPDTAPAGQMVSGPRQTGSANEGLRLARRWLAHIQAAVTA</sequence>
<keyword evidence="3" id="KW-1185">Reference proteome</keyword>
<keyword evidence="1" id="KW-0472">Membrane</keyword>
<name>A0ABP3I661_9CAUL</name>
<evidence type="ECO:0000313" key="3">
    <source>
        <dbReference type="Proteomes" id="UP001500791"/>
    </source>
</evidence>
<protein>
    <submittedName>
        <fullName evidence="2">Uncharacterized protein</fullName>
    </submittedName>
</protein>
<comment type="caution">
    <text evidence="2">The sequence shown here is derived from an EMBL/GenBank/DDBJ whole genome shotgun (WGS) entry which is preliminary data.</text>
</comment>